<dbReference type="Pfam" id="PF00578">
    <property type="entry name" value="AhpC-TSA"/>
    <property type="match status" value="1"/>
</dbReference>
<gene>
    <name evidence="7" type="ORF">CFS9_33750</name>
</gene>
<dbReference type="InterPro" id="IPR050553">
    <property type="entry name" value="Thioredoxin_ResA/DsbE_sf"/>
</dbReference>
<dbReference type="SUPFAM" id="SSF52833">
    <property type="entry name" value="Thioredoxin-like"/>
    <property type="match status" value="1"/>
</dbReference>
<organism evidence="7">
    <name type="scientific">Flavobacterium sp. CFS9</name>
    <dbReference type="NCBI Taxonomy" id="3143118"/>
    <lineage>
        <taxon>Bacteria</taxon>
        <taxon>Pseudomonadati</taxon>
        <taxon>Bacteroidota</taxon>
        <taxon>Flavobacteriia</taxon>
        <taxon>Flavobacteriales</taxon>
        <taxon>Flavobacteriaceae</taxon>
        <taxon>Flavobacterium</taxon>
    </lineage>
</organism>
<reference evidence="7" key="1">
    <citation type="submission" date="2024-05" db="EMBL/GenBank/DDBJ databases">
        <title>Whole-Genome Sequence of CFS9, a Potential Fish Probiotic Isolated from the Body Surface of Silurus asotus.</title>
        <authorList>
            <person name="Kojima M."/>
            <person name="Tobioka K."/>
            <person name="Yokota K."/>
            <person name="Nakatani H."/>
            <person name="Hori K."/>
            <person name="Tamaru Y."/>
            <person name="Okazaki F."/>
        </authorList>
    </citation>
    <scope>NUCLEOTIDE SEQUENCE</scope>
    <source>
        <strain evidence="7">CFS9</strain>
    </source>
</reference>
<dbReference type="GO" id="GO:0016491">
    <property type="term" value="F:oxidoreductase activity"/>
    <property type="evidence" value="ECO:0007669"/>
    <property type="project" value="InterPro"/>
</dbReference>
<evidence type="ECO:0000256" key="4">
    <source>
        <dbReference type="ARBA" id="ARBA00023284"/>
    </source>
</evidence>
<comment type="subcellular location">
    <subcellularLocation>
        <location evidence="1">Cell envelope</location>
    </subcellularLocation>
</comment>
<keyword evidence="5" id="KW-0732">Signal</keyword>
<dbReference type="Gene3D" id="3.40.30.10">
    <property type="entry name" value="Glutaredoxin"/>
    <property type="match status" value="1"/>
</dbReference>
<evidence type="ECO:0000256" key="5">
    <source>
        <dbReference type="SAM" id="SignalP"/>
    </source>
</evidence>
<evidence type="ECO:0000313" key="7">
    <source>
        <dbReference type="EMBL" id="BFM44734.1"/>
    </source>
</evidence>
<dbReference type="GO" id="GO:0030313">
    <property type="term" value="C:cell envelope"/>
    <property type="evidence" value="ECO:0007669"/>
    <property type="project" value="UniProtKB-SubCell"/>
</dbReference>
<dbReference type="PANTHER" id="PTHR42852">
    <property type="entry name" value="THIOL:DISULFIDE INTERCHANGE PROTEIN DSBE"/>
    <property type="match status" value="1"/>
</dbReference>
<dbReference type="InterPro" id="IPR036249">
    <property type="entry name" value="Thioredoxin-like_sf"/>
</dbReference>
<dbReference type="EMBL" id="AP031573">
    <property type="protein sequence ID" value="BFM44734.1"/>
    <property type="molecule type" value="Genomic_DNA"/>
</dbReference>
<dbReference type="PROSITE" id="PS51352">
    <property type="entry name" value="THIOREDOXIN_2"/>
    <property type="match status" value="1"/>
</dbReference>
<feature type="signal peptide" evidence="5">
    <location>
        <begin position="1"/>
        <end position="23"/>
    </location>
</feature>
<dbReference type="CDD" id="cd02966">
    <property type="entry name" value="TlpA_like_family"/>
    <property type="match status" value="1"/>
</dbReference>
<dbReference type="InterPro" id="IPR013766">
    <property type="entry name" value="Thioredoxin_domain"/>
</dbReference>
<accession>A0AAT9H5F9</accession>
<evidence type="ECO:0000259" key="6">
    <source>
        <dbReference type="PROSITE" id="PS51352"/>
    </source>
</evidence>
<proteinExistence type="predicted"/>
<keyword evidence="2" id="KW-0201">Cytochrome c-type biogenesis</keyword>
<keyword evidence="4" id="KW-0676">Redox-active center</keyword>
<dbReference type="GO" id="GO:0017004">
    <property type="term" value="P:cytochrome complex assembly"/>
    <property type="evidence" value="ECO:0007669"/>
    <property type="project" value="UniProtKB-KW"/>
</dbReference>
<evidence type="ECO:0000256" key="1">
    <source>
        <dbReference type="ARBA" id="ARBA00004196"/>
    </source>
</evidence>
<name>A0AAT9H5F9_9FLAO</name>
<feature type="domain" description="Thioredoxin" evidence="6">
    <location>
        <begin position="28"/>
        <end position="167"/>
    </location>
</feature>
<dbReference type="PANTHER" id="PTHR42852:SF6">
    <property type="entry name" value="THIOL:DISULFIDE INTERCHANGE PROTEIN DSBE"/>
    <property type="match status" value="1"/>
</dbReference>
<dbReference type="GO" id="GO:0016209">
    <property type="term" value="F:antioxidant activity"/>
    <property type="evidence" value="ECO:0007669"/>
    <property type="project" value="InterPro"/>
</dbReference>
<sequence length="167" mass="18457">MKIMKKTLLILGFLCSVVTSTTAQVVGTDIGDIAPEIDLPDTKGNNIVLSSLRGEVVLVDFWASWCGPCIKEQPELIKLYNTYSGKFSIYSVSMDTKKALWTGAIAKQKLPWTQVSDLKYWNSPVVGDYMLQSVPLNFLIDKNGIILAKNIHGNALNEMLKSLFAAQ</sequence>
<protein>
    <recommendedName>
        <fullName evidence="6">Thioredoxin domain-containing protein</fullName>
    </recommendedName>
</protein>
<feature type="chain" id="PRO_5043759163" description="Thioredoxin domain-containing protein" evidence="5">
    <location>
        <begin position="24"/>
        <end position="167"/>
    </location>
</feature>
<keyword evidence="3" id="KW-1015">Disulfide bond</keyword>
<dbReference type="InterPro" id="IPR000866">
    <property type="entry name" value="AhpC/TSA"/>
</dbReference>
<dbReference type="AlphaFoldDB" id="A0AAT9H5F9"/>
<evidence type="ECO:0000256" key="2">
    <source>
        <dbReference type="ARBA" id="ARBA00022748"/>
    </source>
</evidence>
<evidence type="ECO:0000256" key="3">
    <source>
        <dbReference type="ARBA" id="ARBA00023157"/>
    </source>
</evidence>